<dbReference type="EMBL" id="CAJNON010000369">
    <property type="protein sequence ID" value="CAF1224353.1"/>
    <property type="molecule type" value="Genomic_DNA"/>
</dbReference>
<comment type="caution">
    <text evidence="1">The sequence shown here is derived from an EMBL/GenBank/DDBJ whole genome shotgun (WGS) entry which is preliminary data.</text>
</comment>
<evidence type="ECO:0000313" key="3">
    <source>
        <dbReference type="EMBL" id="CAF3912468.1"/>
    </source>
</evidence>
<evidence type="ECO:0000313" key="1">
    <source>
        <dbReference type="EMBL" id="CAF1013964.1"/>
    </source>
</evidence>
<dbReference type="EMBL" id="CAJOAZ010002269">
    <property type="protein sequence ID" value="CAF3912468.1"/>
    <property type="molecule type" value="Genomic_DNA"/>
</dbReference>
<dbReference type="Proteomes" id="UP000663844">
    <property type="component" value="Unassembled WGS sequence"/>
</dbReference>
<dbReference type="AlphaFoldDB" id="A0A814HRP5"/>
<evidence type="ECO:0000313" key="2">
    <source>
        <dbReference type="EMBL" id="CAF1224353.1"/>
    </source>
</evidence>
<protein>
    <submittedName>
        <fullName evidence="1">Uncharacterized protein</fullName>
    </submittedName>
</protein>
<gene>
    <name evidence="1" type="ORF">JYZ213_LOCUS16688</name>
    <name evidence="3" type="ORF">OXD698_LOCUS24561</name>
    <name evidence="2" type="ORF">VCS650_LOCUS26897</name>
</gene>
<evidence type="ECO:0000313" key="4">
    <source>
        <dbReference type="Proteomes" id="UP000663845"/>
    </source>
</evidence>
<dbReference type="Proteomes" id="UP000663845">
    <property type="component" value="Unassembled WGS sequence"/>
</dbReference>
<dbReference type="OrthoDB" id="10268520at2759"/>
<proteinExistence type="predicted"/>
<name>A0A814HRP5_9BILA</name>
<reference evidence="1" key="1">
    <citation type="submission" date="2021-02" db="EMBL/GenBank/DDBJ databases">
        <authorList>
            <person name="Nowell W R."/>
        </authorList>
    </citation>
    <scope>NUCLEOTIDE SEQUENCE</scope>
</reference>
<accession>A0A814HRP5</accession>
<dbReference type="EMBL" id="CAJNOG010000151">
    <property type="protein sequence ID" value="CAF1013964.1"/>
    <property type="molecule type" value="Genomic_DNA"/>
</dbReference>
<dbReference type="Proteomes" id="UP000663891">
    <property type="component" value="Unassembled WGS sequence"/>
</dbReference>
<organism evidence="1 4">
    <name type="scientific">Adineta steineri</name>
    <dbReference type="NCBI Taxonomy" id="433720"/>
    <lineage>
        <taxon>Eukaryota</taxon>
        <taxon>Metazoa</taxon>
        <taxon>Spiralia</taxon>
        <taxon>Gnathifera</taxon>
        <taxon>Rotifera</taxon>
        <taxon>Eurotatoria</taxon>
        <taxon>Bdelloidea</taxon>
        <taxon>Adinetida</taxon>
        <taxon>Adinetidae</taxon>
        <taxon>Adineta</taxon>
    </lineage>
</organism>
<sequence length="94" mass="11036">MSKNINNTTDGSYETEQLPVKFNFLDCNCQCYGEKQRFIPDEKFYPNMIQLLIKPHYALNCTCQCGFDKKQIIKFSTDTGIQRFNQVNNMKTTF</sequence>